<dbReference type="Pfam" id="PF00407">
    <property type="entry name" value="Bet_v_1"/>
    <property type="match status" value="1"/>
</dbReference>
<dbReference type="SUPFAM" id="SSF55961">
    <property type="entry name" value="Bet v1-like"/>
    <property type="match status" value="1"/>
</dbReference>
<gene>
    <name evidence="2" type="ORF">CITCOLO1_LOCUS10369</name>
</gene>
<dbReference type="Gene3D" id="3.30.530.20">
    <property type="match status" value="1"/>
</dbReference>
<proteinExistence type="predicted"/>
<evidence type="ECO:0000313" key="3">
    <source>
        <dbReference type="Proteomes" id="UP001642487"/>
    </source>
</evidence>
<evidence type="ECO:0000259" key="1">
    <source>
        <dbReference type="SMART" id="SM01037"/>
    </source>
</evidence>
<sequence length="166" mass="18757">MGLYRKLETYVDIEAPASKFHELIHKNPHHMANIAPDKIQSCELHEGEWGKVGAILYWNYVHDGKACVAKDVIEAVDEENNSFTWKVLEGDLLDEHKSFRITIQCIPKDKGSMIHFTLEYEKLHENVEDSHSFLELCNSVSKAIGAHLVGKKNNEGSFIEVGAPKA</sequence>
<evidence type="ECO:0000313" key="2">
    <source>
        <dbReference type="EMBL" id="CAK9318405.1"/>
    </source>
</evidence>
<dbReference type="Proteomes" id="UP001642487">
    <property type="component" value="Chromosome 3"/>
</dbReference>
<dbReference type="InterPro" id="IPR000916">
    <property type="entry name" value="Bet_v_I/MLP"/>
</dbReference>
<reference evidence="2 3" key="1">
    <citation type="submission" date="2024-03" db="EMBL/GenBank/DDBJ databases">
        <authorList>
            <person name="Gkanogiannis A."/>
            <person name="Becerra Lopez-Lavalle L."/>
        </authorList>
    </citation>
    <scope>NUCLEOTIDE SEQUENCE [LARGE SCALE GENOMIC DNA]</scope>
</reference>
<dbReference type="PANTHER" id="PTHR31907">
    <property type="entry name" value="MLP-LIKE PROTEIN 423"/>
    <property type="match status" value="1"/>
</dbReference>
<dbReference type="EMBL" id="OZ021737">
    <property type="protein sequence ID" value="CAK9318405.1"/>
    <property type="molecule type" value="Genomic_DNA"/>
</dbReference>
<dbReference type="InterPro" id="IPR023393">
    <property type="entry name" value="START-like_dom_sf"/>
</dbReference>
<organism evidence="2 3">
    <name type="scientific">Citrullus colocynthis</name>
    <name type="common">colocynth</name>
    <dbReference type="NCBI Taxonomy" id="252529"/>
    <lineage>
        <taxon>Eukaryota</taxon>
        <taxon>Viridiplantae</taxon>
        <taxon>Streptophyta</taxon>
        <taxon>Embryophyta</taxon>
        <taxon>Tracheophyta</taxon>
        <taxon>Spermatophyta</taxon>
        <taxon>Magnoliopsida</taxon>
        <taxon>eudicotyledons</taxon>
        <taxon>Gunneridae</taxon>
        <taxon>Pentapetalae</taxon>
        <taxon>rosids</taxon>
        <taxon>fabids</taxon>
        <taxon>Cucurbitales</taxon>
        <taxon>Cucurbitaceae</taxon>
        <taxon>Benincaseae</taxon>
        <taxon>Citrullus</taxon>
    </lineage>
</organism>
<accession>A0ABP0YD49</accession>
<name>A0ABP0YD49_9ROSI</name>
<dbReference type="SMART" id="SM01037">
    <property type="entry name" value="Bet_v_1"/>
    <property type="match status" value="1"/>
</dbReference>
<dbReference type="CDD" id="cd07816">
    <property type="entry name" value="Bet_v1-like"/>
    <property type="match status" value="1"/>
</dbReference>
<feature type="domain" description="Bet v I/Major latex protein" evidence="1">
    <location>
        <begin position="2"/>
        <end position="151"/>
    </location>
</feature>
<keyword evidence="3" id="KW-1185">Reference proteome</keyword>
<dbReference type="InterPro" id="IPR051761">
    <property type="entry name" value="MLP-like_ligand-binding"/>
</dbReference>
<protein>
    <recommendedName>
        <fullName evidence="1">Bet v I/Major latex protein domain-containing protein</fullName>
    </recommendedName>
</protein>